<evidence type="ECO:0000256" key="12">
    <source>
        <dbReference type="ARBA" id="ARBA00023251"/>
    </source>
</evidence>
<dbReference type="EC" id="3.6.1.27" evidence="3 17"/>
<dbReference type="NCBIfam" id="NF001392">
    <property type="entry name" value="PRK00281.2-1"/>
    <property type="match status" value="1"/>
</dbReference>
<feature type="transmembrane region" description="Helical" evidence="17">
    <location>
        <begin position="43"/>
        <end position="62"/>
    </location>
</feature>
<dbReference type="PANTHER" id="PTHR30622:SF3">
    <property type="entry name" value="UNDECAPRENYL-DIPHOSPHATASE"/>
    <property type="match status" value="1"/>
</dbReference>
<feature type="transmembrane region" description="Helical" evidence="17">
    <location>
        <begin position="89"/>
        <end position="111"/>
    </location>
</feature>
<evidence type="ECO:0000256" key="16">
    <source>
        <dbReference type="ARBA" id="ARBA00047594"/>
    </source>
</evidence>
<dbReference type="RefSeq" id="WP_197007991.1">
    <property type="nucleotide sequence ID" value="NZ_BONS01000013.1"/>
</dbReference>
<reference evidence="18" key="1">
    <citation type="submission" date="2020-11" db="EMBL/GenBank/DDBJ databases">
        <title>Sequencing the genomes of 1000 actinobacteria strains.</title>
        <authorList>
            <person name="Klenk H.-P."/>
        </authorList>
    </citation>
    <scope>NUCLEOTIDE SEQUENCE</scope>
    <source>
        <strain evidence="18">DSM 45356</strain>
    </source>
</reference>
<evidence type="ECO:0000313" key="18">
    <source>
        <dbReference type="EMBL" id="MBG6141599.1"/>
    </source>
</evidence>
<keyword evidence="8 17" id="KW-0133">Cell shape</keyword>
<comment type="catalytic activity">
    <reaction evidence="16 17">
        <text>di-trans,octa-cis-undecaprenyl diphosphate + H2O = di-trans,octa-cis-undecaprenyl phosphate + phosphate + H(+)</text>
        <dbReference type="Rhea" id="RHEA:28094"/>
        <dbReference type="ChEBI" id="CHEBI:15377"/>
        <dbReference type="ChEBI" id="CHEBI:15378"/>
        <dbReference type="ChEBI" id="CHEBI:43474"/>
        <dbReference type="ChEBI" id="CHEBI:58405"/>
        <dbReference type="ChEBI" id="CHEBI:60392"/>
        <dbReference type="EC" id="3.6.1.27"/>
    </reaction>
</comment>
<evidence type="ECO:0000256" key="8">
    <source>
        <dbReference type="ARBA" id="ARBA00022960"/>
    </source>
</evidence>
<dbReference type="GO" id="GO:0008360">
    <property type="term" value="P:regulation of cell shape"/>
    <property type="evidence" value="ECO:0007669"/>
    <property type="project" value="UniProtKB-KW"/>
</dbReference>
<evidence type="ECO:0000256" key="1">
    <source>
        <dbReference type="ARBA" id="ARBA00004651"/>
    </source>
</evidence>
<evidence type="ECO:0000256" key="3">
    <source>
        <dbReference type="ARBA" id="ARBA00012374"/>
    </source>
</evidence>
<evidence type="ECO:0000256" key="7">
    <source>
        <dbReference type="ARBA" id="ARBA00022801"/>
    </source>
</evidence>
<comment type="caution">
    <text evidence="18">The sequence shown here is derived from an EMBL/GenBank/DDBJ whole genome shotgun (WGS) entry which is preliminary data.</text>
</comment>
<dbReference type="GO" id="GO:0050380">
    <property type="term" value="F:undecaprenyl-diphosphatase activity"/>
    <property type="evidence" value="ECO:0007669"/>
    <property type="project" value="UniProtKB-UniRule"/>
</dbReference>
<keyword evidence="13 17" id="KW-0961">Cell wall biogenesis/degradation</keyword>
<dbReference type="PANTHER" id="PTHR30622">
    <property type="entry name" value="UNDECAPRENYL-DIPHOSPHATASE"/>
    <property type="match status" value="1"/>
</dbReference>
<evidence type="ECO:0000256" key="15">
    <source>
        <dbReference type="ARBA" id="ARBA00032932"/>
    </source>
</evidence>
<comment type="similarity">
    <text evidence="2 17">Belongs to the UppP family.</text>
</comment>
<dbReference type="Proteomes" id="UP000622552">
    <property type="component" value="Unassembled WGS sequence"/>
</dbReference>
<comment type="function">
    <text evidence="17">Catalyzes the dephosphorylation of undecaprenyl diphosphate (UPP). Confers resistance to bacitracin.</text>
</comment>
<organism evidence="18 19">
    <name type="scientific">Longispora fulva</name>
    <dbReference type="NCBI Taxonomy" id="619741"/>
    <lineage>
        <taxon>Bacteria</taxon>
        <taxon>Bacillati</taxon>
        <taxon>Actinomycetota</taxon>
        <taxon>Actinomycetes</taxon>
        <taxon>Micromonosporales</taxon>
        <taxon>Micromonosporaceae</taxon>
        <taxon>Longispora</taxon>
    </lineage>
</organism>
<feature type="transmembrane region" description="Helical" evidence="17">
    <location>
        <begin position="218"/>
        <end position="240"/>
    </location>
</feature>
<evidence type="ECO:0000256" key="9">
    <source>
        <dbReference type="ARBA" id="ARBA00022984"/>
    </source>
</evidence>
<evidence type="ECO:0000256" key="5">
    <source>
        <dbReference type="ARBA" id="ARBA00022475"/>
    </source>
</evidence>
<proteinExistence type="inferred from homology"/>
<keyword evidence="9 17" id="KW-0573">Peptidoglycan synthesis</keyword>
<dbReference type="GO" id="GO:0005886">
    <property type="term" value="C:plasma membrane"/>
    <property type="evidence" value="ECO:0007669"/>
    <property type="project" value="UniProtKB-SubCell"/>
</dbReference>
<dbReference type="InterPro" id="IPR003824">
    <property type="entry name" value="UppP"/>
</dbReference>
<keyword evidence="6 17" id="KW-0812">Transmembrane</keyword>
<keyword evidence="5 17" id="KW-1003">Cell membrane</keyword>
<evidence type="ECO:0000256" key="14">
    <source>
        <dbReference type="ARBA" id="ARBA00032707"/>
    </source>
</evidence>
<keyword evidence="19" id="KW-1185">Reference proteome</keyword>
<evidence type="ECO:0000256" key="17">
    <source>
        <dbReference type="HAMAP-Rule" id="MF_01006"/>
    </source>
</evidence>
<dbReference type="GO" id="GO:0009252">
    <property type="term" value="P:peptidoglycan biosynthetic process"/>
    <property type="evidence" value="ECO:0007669"/>
    <property type="project" value="UniProtKB-KW"/>
</dbReference>
<dbReference type="Pfam" id="PF02673">
    <property type="entry name" value="BacA"/>
    <property type="match status" value="1"/>
</dbReference>
<accession>A0A8J7GYG4</accession>
<evidence type="ECO:0000256" key="4">
    <source>
        <dbReference type="ARBA" id="ARBA00021581"/>
    </source>
</evidence>
<evidence type="ECO:0000256" key="6">
    <source>
        <dbReference type="ARBA" id="ARBA00022692"/>
    </source>
</evidence>
<feature type="transmembrane region" description="Helical" evidence="17">
    <location>
        <begin position="252"/>
        <end position="273"/>
    </location>
</feature>
<evidence type="ECO:0000256" key="10">
    <source>
        <dbReference type="ARBA" id="ARBA00022989"/>
    </source>
</evidence>
<evidence type="ECO:0000256" key="13">
    <source>
        <dbReference type="ARBA" id="ARBA00023316"/>
    </source>
</evidence>
<feature type="transmembrane region" description="Helical" evidence="17">
    <location>
        <begin position="188"/>
        <end position="206"/>
    </location>
</feature>
<dbReference type="GO" id="GO:0071555">
    <property type="term" value="P:cell wall organization"/>
    <property type="evidence" value="ECO:0007669"/>
    <property type="project" value="UniProtKB-KW"/>
</dbReference>
<evidence type="ECO:0000313" key="19">
    <source>
        <dbReference type="Proteomes" id="UP000622552"/>
    </source>
</evidence>
<dbReference type="AlphaFoldDB" id="A0A8J7GYG4"/>
<evidence type="ECO:0000256" key="2">
    <source>
        <dbReference type="ARBA" id="ARBA00010621"/>
    </source>
</evidence>
<protein>
    <recommendedName>
        <fullName evidence="4 17">Undecaprenyl-diphosphatase</fullName>
        <ecNumber evidence="3 17">3.6.1.27</ecNumber>
    </recommendedName>
    <alternativeName>
        <fullName evidence="15 17">Bacitracin resistance protein</fullName>
    </alternativeName>
    <alternativeName>
        <fullName evidence="14 17">Undecaprenyl pyrophosphate phosphatase</fullName>
    </alternativeName>
</protein>
<evidence type="ECO:0000256" key="11">
    <source>
        <dbReference type="ARBA" id="ARBA00023136"/>
    </source>
</evidence>
<keyword evidence="12 17" id="KW-0046">Antibiotic resistance</keyword>
<keyword evidence="11 17" id="KW-0472">Membrane</keyword>
<keyword evidence="7 17" id="KW-0378">Hydrolase</keyword>
<name>A0A8J7GYG4_9ACTN</name>
<keyword evidence="10 17" id="KW-1133">Transmembrane helix</keyword>
<sequence>MEIWQAIVLGIVEGFTEFLPVSSTGHLTIAEKLMGMNVADDAVTGYTAVIQIGAIVAAILYFRKDIARIVVGLFKGIVNKEERGFDYRFGWYVVAGSLPIAVVGLVGKPLIKGPLRSLWVVAGALIVWSLVMWFAERVGPQQRGERDVTLKDVLIIGFMQCLALVPGVSRSGATISGGLLRDLDRVTATRLSFFLGIPALTAAGLYELKDALHGSIGVLPLVIGTVVSFVVGYASIAWLLKFVAKHSITTFVGYRVLLGLGIIGLLVAGTISAT</sequence>
<dbReference type="GO" id="GO:0046677">
    <property type="term" value="P:response to antibiotic"/>
    <property type="evidence" value="ECO:0007669"/>
    <property type="project" value="UniProtKB-UniRule"/>
</dbReference>
<dbReference type="HAMAP" id="MF_01006">
    <property type="entry name" value="Undec_diphosphatase"/>
    <property type="match status" value="1"/>
</dbReference>
<dbReference type="EMBL" id="JADOUF010000001">
    <property type="protein sequence ID" value="MBG6141599.1"/>
    <property type="molecule type" value="Genomic_DNA"/>
</dbReference>
<feature type="transmembrane region" description="Helical" evidence="17">
    <location>
        <begin position="117"/>
        <end position="136"/>
    </location>
</feature>
<dbReference type="NCBIfam" id="TIGR00753">
    <property type="entry name" value="undec_PP_bacA"/>
    <property type="match status" value="1"/>
</dbReference>
<comment type="subcellular location">
    <subcellularLocation>
        <location evidence="1 17">Cell membrane</location>
        <topology evidence="1 17">Multi-pass membrane protein</topology>
    </subcellularLocation>
</comment>
<gene>
    <name evidence="17" type="primary">uppP</name>
    <name evidence="18" type="ORF">IW245_007793</name>
</gene>
<comment type="miscellaneous">
    <text evidence="17">Bacitracin is thought to be involved in the inhibition of peptidoglycan synthesis by sequestering undecaprenyl diphosphate, thereby reducing the pool of lipid carrier available.</text>
</comment>